<protein>
    <recommendedName>
        <fullName evidence="4 5">Small ribosomal subunit protein uS9</fullName>
    </recommendedName>
</protein>
<accession>A0A4U1JJS0</accession>
<evidence type="ECO:0000313" key="8">
    <source>
        <dbReference type="EMBL" id="TKD12762.1"/>
    </source>
</evidence>
<dbReference type="InterPro" id="IPR000754">
    <property type="entry name" value="Ribosomal_uS9"/>
</dbReference>
<dbReference type="GO" id="GO:0015935">
    <property type="term" value="C:small ribosomal subunit"/>
    <property type="evidence" value="ECO:0007669"/>
    <property type="project" value="TreeGrafter"/>
</dbReference>
<dbReference type="GO" id="GO:0003723">
    <property type="term" value="F:RNA binding"/>
    <property type="evidence" value="ECO:0007669"/>
    <property type="project" value="TreeGrafter"/>
</dbReference>
<dbReference type="PANTHER" id="PTHR21569">
    <property type="entry name" value="RIBOSOMAL PROTEIN S9"/>
    <property type="match status" value="1"/>
</dbReference>
<dbReference type="Pfam" id="PF00380">
    <property type="entry name" value="Ribosomal_S9"/>
    <property type="match status" value="1"/>
</dbReference>
<dbReference type="PROSITE" id="PS00360">
    <property type="entry name" value="RIBOSOMAL_S9"/>
    <property type="match status" value="1"/>
</dbReference>
<dbReference type="InterPro" id="IPR020574">
    <property type="entry name" value="Ribosomal_uS9_CS"/>
</dbReference>
<evidence type="ECO:0000256" key="4">
    <source>
        <dbReference type="ARBA" id="ARBA00035259"/>
    </source>
</evidence>
<dbReference type="PANTHER" id="PTHR21569:SF1">
    <property type="entry name" value="SMALL RIBOSOMAL SUBUNIT PROTEIN US9M"/>
    <property type="match status" value="1"/>
</dbReference>
<dbReference type="HAMAP" id="MF_00532_B">
    <property type="entry name" value="Ribosomal_uS9_B"/>
    <property type="match status" value="1"/>
</dbReference>
<name>A0A4U1JJS0_9BACT</name>
<sequence>MPENNRIYATGKRKTAVARVWISPGSGKISVNARGANDYFVRETNQMIMRQSLELLELVDQYDVQATVSGGGHSAQAEAMRHGIARALCLADPERRASLKRAGFLTRDARKKERKKYGQPGARKRFQYSKR</sequence>
<evidence type="ECO:0000256" key="3">
    <source>
        <dbReference type="ARBA" id="ARBA00023274"/>
    </source>
</evidence>
<evidence type="ECO:0000256" key="6">
    <source>
        <dbReference type="RuleBase" id="RU003815"/>
    </source>
</evidence>
<dbReference type="AlphaFoldDB" id="A0A4U1JJS0"/>
<organism evidence="8 9">
    <name type="scientific">Polyangium fumosum</name>
    <dbReference type="NCBI Taxonomy" id="889272"/>
    <lineage>
        <taxon>Bacteria</taxon>
        <taxon>Pseudomonadati</taxon>
        <taxon>Myxococcota</taxon>
        <taxon>Polyangia</taxon>
        <taxon>Polyangiales</taxon>
        <taxon>Polyangiaceae</taxon>
        <taxon>Polyangium</taxon>
    </lineage>
</organism>
<evidence type="ECO:0000256" key="5">
    <source>
        <dbReference type="HAMAP-Rule" id="MF_00532"/>
    </source>
</evidence>
<dbReference type="RefSeq" id="WP_136927400.1">
    <property type="nucleotide sequence ID" value="NZ_SSMQ01000002.1"/>
</dbReference>
<dbReference type="EMBL" id="SSMQ01000002">
    <property type="protein sequence ID" value="TKD12762.1"/>
    <property type="molecule type" value="Genomic_DNA"/>
</dbReference>
<comment type="similarity">
    <text evidence="1 5 6">Belongs to the universal ribosomal protein uS9 family.</text>
</comment>
<feature type="region of interest" description="Disordered" evidence="7">
    <location>
        <begin position="101"/>
        <end position="131"/>
    </location>
</feature>
<evidence type="ECO:0000256" key="2">
    <source>
        <dbReference type="ARBA" id="ARBA00022980"/>
    </source>
</evidence>
<comment type="caution">
    <text evidence="8">The sequence shown here is derived from an EMBL/GenBank/DDBJ whole genome shotgun (WGS) entry which is preliminary data.</text>
</comment>
<evidence type="ECO:0000313" key="9">
    <source>
        <dbReference type="Proteomes" id="UP000309215"/>
    </source>
</evidence>
<dbReference type="InterPro" id="IPR020568">
    <property type="entry name" value="Ribosomal_Su5_D2-typ_SF"/>
</dbReference>
<feature type="compositionally biased region" description="Basic residues" evidence="7">
    <location>
        <begin position="112"/>
        <end position="131"/>
    </location>
</feature>
<dbReference type="InterPro" id="IPR014721">
    <property type="entry name" value="Ribsml_uS5_D2-typ_fold_subgr"/>
</dbReference>
<dbReference type="Gene3D" id="3.30.230.10">
    <property type="match status" value="1"/>
</dbReference>
<keyword evidence="9" id="KW-1185">Reference proteome</keyword>
<keyword evidence="3 5" id="KW-0687">Ribonucleoprotein</keyword>
<dbReference type="InterPro" id="IPR023035">
    <property type="entry name" value="Ribosomal_uS9_bac/plastid"/>
</dbReference>
<keyword evidence="2 5" id="KW-0689">Ribosomal protein</keyword>
<dbReference type="Proteomes" id="UP000309215">
    <property type="component" value="Unassembled WGS sequence"/>
</dbReference>
<proteinExistence type="inferred from homology"/>
<gene>
    <name evidence="5 8" type="primary">rpsI</name>
    <name evidence="8" type="ORF">E8A74_03165</name>
</gene>
<dbReference type="FunFam" id="3.30.230.10:FF:000001">
    <property type="entry name" value="30S ribosomal protein S9"/>
    <property type="match status" value="1"/>
</dbReference>
<dbReference type="GO" id="GO:0005737">
    <property type="term" value="C:cytoplasm"/>
    <property type="evidence" value="ECO:0007669"/>
    <property type="project" value="UniProtKB-ARBA"/>
</dbReference>
<dbReference type="NCBIfam" id="NF001099">
    <property type="entry name" value="PRK00132.1"/>
    <property type="match status" value="1"/>
</dbReference>
<evidence type="ECO:0000256" key="1">
    <source>
        <dbReference type="ARBA" id="ARBA00005251"/>
    </source>
</evidence>
<dbReference type="OrthoDB" id="9803965at2"/>
<dbReference type="SUPFAM" id="SSF54211">
    <property type="entry name" value="Ribosomal protein S5 domain 2-like"/>
    <property type="match status" value="1"/>
</dbReference>
<dbReference type="GO" id="GO:0003735">
    <property type="term" value="F:structural constituent of ribosome"/>
    <property type="evidence" value="ECO:0007669"/>
    <property type="project" value="InterPro"/>
</dbReference>
<dbReference type="GO" id="GO:0006412">
    <property type="term" value="P:translation"/>
    <property type="evidence" value="ECO:0007669"/>
    <property type="project" value="UniProtKB-UniRule"/>
</dbReference>
<evidence type="ECO:0000256" key="7">
    <source>
        <dbReference type="SAM" id="MobiDB-lite"/>
    </source>
</evidence>
<reference evidence="8 9" key="1">
    <citation type="submission" date="2019-04" db="EMBL/GenBank/DDBJ databases">
        <authorList>
            <person name="Li Y."/>
            <person name="Wang J."/>
        </authorList>
    </citation>
    <scope>NUCLEOTIDE SEQUENCE [LARGE SCALE GENOMIC DNA]</scope>
    <source>
        <strain evidence="8 9">DSM 14668</strain>
    </source>
</reference>